<dbReference type="PANTHER" id="PTHR43619">
    <property type="entry name" value="S-ADENOSYL-L-METHIONINE-DEPENDENT METHYLTRANSFERASE YKTD-RELATED"/>
    <property type="match status" value="1"/>
</dbReference>
<dbReference type="GO" id="GO:0032259">
    <property type="term" value="P:methylation"/>
    <property type="evidence" value="ECO:0007669"/>
    <property type="project" value="UniProtKB-KW"/>
</dbReference>
<keyword evidence="4" id="KW-0949">S-adenosyl-L-methionine</keyword>
<gene>
    <name evidence="5" type="ORF">ABIE08_001718</name>
</gene>
<dbReference type="SUPFAM" id="SSF53335">
    <property type="entry name" value="S-adenosyl-L-methionine-dependent methyltransferases"/>
    <property type="match status" value="1"/>
</dbReference>
<keyword evidence="6" id="KW-1185">Reference proteome</keyword>
<reference evidence="5 6" key="1">
    <citation type="submission" date="2024-06" db="EMBL/GenBank/DDBJ databases">
        <title>Sorghum-associated microbial communities from plants grown in Nebraska, USA.</title>
        <authorList>
            <person name="Schachtman D."/>
        </authorList>
    </citation>
    <scope>NUCLEOTIDE SEQUENCE [LARGE SCALE GENOMIC DNA]</scope>
    <source>
        <strain evidence="5 6">3207</strain>
    </source>
</reference>
<dbReference type="Gene3D" id="3.40.50.150">
    <property type="entry name" value="Vaccinia Virus protein VP39"/>
    <property type="match status" value="1"/>
</dbReference>
<evidence type="ECO:0000313" key="5">
    <source>
        <dbReference type="EMBL" id="MET4633805.1"/>
    </source>
</evidence>
<keyword evidence="3" id="KW-0808">Transferase</keyword>
<dbReference type="GO" id="GO:0008168">
    <property type="term" value="F:methyltransferase activity"/>
    <property type="evidence" value="ECO:0007669"/>
    <property type="project" value="UniProtKB-KW"/>
</dbReference>
<evidence type="ECO:0000256" key="4">
    <source>
        <dbReference type="RuleBase" id="RU362030"/>
    </source>
</evidence>
<dbReference type="EC" id="2.1.1.-" evidence="4"/>
<dbReference type="InterPro" id="IPR007213">
    <property type="entry name" value="Ppm1/Ppm2/Tcmp"/>
</dbReference>
<evidence type="ECO:0000256" key="2">
    <source>
        <dbReference type="ARBA" id="ARBA00022603"/>
    </source>
</evidence>
<comment type="similarity">
    <text evidence="1 4">Belongs to the UPF0677 family.</text>
</comment>
<sequence length="290" mass="30705">MIEGQPSATAFRVAMRRAAHQLLDKPLIFEDPLALTIVGGDRGSVLARDELSRADSPGGETIRAFLAARSRFAEDRLAAAVARGVRHVVVLGAGLDTFAYRNPFADRGVVVYEVDHPATQAWKRDRLAATGIPVPEGVRFVPVDFSVDKLDERLLAAGLDPAAPTFFSWLGVAPYLTEAAIFSTLGIIAARPGGSEVVFDYAEIPDKLTLLQRLAFTTLSGRTASLGEPFVTFFKPDDLAGRLAGLGFASIEDRTGPELGQLYLGGASALDRAAVGHVVAAIKAPAAPSP</sequence>
<evidence type="ECO:0000256" key="3">
    <source>
        <dbReference type="ARBA" id="ARBA00022679"/>
    </source>
</evidence>
<proteinExistence type="inferred from homology"/>
<dbReference type="Pfam" id="PF04072">
    <property type="entry name" value="LCM"/>
    <property type="match status" value="1"/>
</dbReference>
<dbReference type="NCBIfam" id="TIGR00027">
    <property type="entry name" value="mthyl_TIGR00027"/>
    <property type="match status" value="1"/>
</dbReference>
<comment type="function">
    <text evidence="4">Exhibits S-adenosyl-L-methionine-dependent methyltransferase activity.</text>
</comment>
<comment type="caution">
    <text evidence="5">The sequence shown here is derived from an EMBL/GenBank/DDBJ whole genome shotgun (WGS) entry which is preliminary data.</text>
</comment>
<dbReference type="RefSeq" id="WP_354550301.1">
    <property type="nucleotide sequence ID" value="NZ_JBEPSM010000001.1"/>
</dbReference>
<dbReference type="PANTHER" id="PTHR43619:SF2">
    <property type="entry name" value="S-ADENOSYL-L-METHIONINE-DEPENDENT METHYLTRANSFERASES SUPERFAMILY PROTEIN"/>
    <property type="match status" value="1"/>
</dbReference>
<protein>
    <recommendedName>
        <fullName evidence="4">S-adenosyl-L-methionine-dependent methyltransferase</fullName>
        <ecNumber evidence="4">2.1.1.-</ecNumber>
    </recommendedName>
</protein>
<accession>A0ABV2QZH0</accession>
<evidence type="ECO:0000256" key="1">
    <source>
        <dbReference type="ARBA" id="ARBA00008138"/>
    </source>
</evidence>
<dbReference type="Proteomes" id="UP001549321">
    <property type="component" value="Unassembled WGS sequence"/>
</dbReference>
<name>A0ABV2QZH0_9HYPH</name>
<keyword evidence="2 4" id="KW-0489">Methyltransferase</keyword>
<evidence type="ECO:0000313" key="6">
    <source>
        <dbReference type="Proteomes" id="UP001549321"/>
    </source>
</evidence>
<dbReference type="InterPro" id="IPR029063">
    <property type="entry name" value="SAM-dependent_MTases_sf"/>
</dbReference>
<organism evidence="5 6">
    <name type="scientific">Kaistia defluvii</name>
    <dbReference type="NCBI Taxonomy" id="410841"/>
    <lineage>
        <taxon>Bacteria</taxon>
        <taxon>Pseudomonadati</taxon>
        <taxon>Pseudomonadota</taxon>
        <taxon>Alphaproteobacteria</taxon>
        <taxon>Hyphomicrobiales</taxon>
        <taxon>Kaistiaceae</taxon>
        <taxon>Kaistia</taxon>
    </lineage>
</organism>
<dbReference type="EMBL" id="JBEPSM010000001">
    <property type="protein sequence ID" value="MET4633805.1"/>
    <property type="molecule type" value="Genomic_DNA"/>
</dbReference>
<dbReference type="InterPro" id="IPR011610">
    <property type="entry name" value="SAM_mthyl_Trfase_ML2640-like"/>
</dbReference>